<dbReference type="OrthoDB" id="2447880at2759"/>
<evidence type="ECO:0000256" key="3">
    <source>
        <dbReference type="ARBA" id="ARBA00023015"/>
    </source>
</evidence>
<evidence type="ECO:0000256" key="1">
    <source>
        <dbReference type="ARBA" id="ARBA00001947"/>
    </source>
</evidence>
<dbReference type="Proteomes" id="UP000027920">
    <property type="component" value="Unassembled WGS sequence"/>
</dbReference>
<dbReference type="Gene3D" id="1.10.10.60">
    <property type="entry name" value="Homeodomain-like"/>
    <property type="match status" value="1"/>
</dbReference>
<dbReference type="Pfam" id="PF02805">
    <property type="entry name" value="Ada_Zn_binding"/>
    <property type="match status" value="1"/>
</dbReference>
<keyword evidence="9" id="KW-1185">Reference proteome</keyword>
<keyword evidence="4" id="KW-0010">Activator</keyword>
<evidence type="ECO:0000313" key="8">
    <source>
        <dbReference type="EMBL" id="KEF54341.1"/>
    </source>
</evidence>
<proteinExistence type="predicted"/>
<feature type="region of interest" description="Disordered" evidence="6">
    <location>
        <begin position="38"/>
        <end position="62"/>
    </location>
</feature>
<keyword evidence="2" id="KW-0808">Transferase</keyword>
<dbReference type="EMBL" id="AMGV01000010">
    <property type="protein sequence ID" value="KEF54341.1"/>
    <property type="molecule type" value="Genomic_DNA"/>
</dbReference>
<evidence type="ECO:0000256" key="2">
    <source>
        <dbReference type="ARBA" id="ARBA00022603"/>
    </source>
</evidence>
<dbReference type="VEuPathDB" id="FungiDB:A1O9_09507"/>
<comment type="caution">
    <text evidence="8">The sequence shown here is derived from an EMBL/GenBank/DDBJ whole genome shotgun (WGS) entry which is preliminary data.</text>
</comment>
<accession>A0A072P3E0</accession>
<feature type="compositionally biased region" description="Polar residues" evidence="6">
    <location>
        <begin position="39"/>
        <end position="62"/>
    </location>
</feature>
<keyword evidence="3" id="KW-0805">Transcription regulation</keyword>
<dbReference type="InterPro" id="IPR004026">
    <property type="entry name" value="Ada_DNA_repair_Zn-bd"/>
</dbReference>
<name>A0A072P3E0_9EURO</name>
<dbReference type="GO" id="GO:0003700">
    <property type="term" value="F:DNA-binding transcription factor activity"/>
    <property type="evidence" value="ECO:0007669"/>
    <property type="project" value="InterPro"/>
</dbReference>
<sequence length="349" mass="38014">MGTTLLPASIESLATASYSLFDEVGGYTDHVLTARAATQPLSASTPQSKPQPRQPTAPNRYSTPAARWAALTTRDPAASKAFIYAVRTTKIYCRPDCRARLARRANVAFYDSAQLARQDGYRPCKRCKPDPIVPNIRAAPTPSTADVNGSDPSIVAQISEVIREEATDPEDVRTKIQHAVRIVRESALQGPKLSLSQLSKEVGLSKWHLHRVFKRLQGVTPREMAENLRRRSHSGSGVNSAPVDENLPVLEDDSGWMDFQLDGHEGDAGDVPLSLSYAPGPPPLTPMLSTPSTDQALTPMPWGDDMAYDPVLFTLDGIKDQHVDMDGLLSDLFPELYGPCDLDIGGWVG</sequence>
<keyword evidence="2" id="KW-0489">Methyltransferase</keyword>
<protein>
    <recommendedName>
        <fullName evidence="7">HTH araC/xylS-type domain-containing protein</fullName>
    </recommendedName>
</protein>
<dbReference type="AlphaFoldDB" id="A0A072P3E0"/>
<dbReference type="GO" id="GO:0008168">
    <property type="term" value="F:methyltransferase activity"/>
    <property type="evidence" value="ECO:0007669"/>
    <property type="project" value="UniProtKB-KW"/>
</dbReference>
<dbReference type="InterPro" id="IPR018060">
    <property type="entry name" value="HTH_AraC"/>
</dbReference>
<reference evidence="8 9" key="1">
    <citation type="submission" date="2013-03" db="EMBL/GenBank/DDBJ databases">
        <title>The Genome Sequence of Exophiala aquamarina CBS 119918.</title>
        <authorList>
            <consortium name="The Broad Institute Genomics Platform"/>
            <person name="Cuomo C."/>
            <person name="de Hoog S."/>
            <person name="Gorbushina A."/>
            <person name="Walker B."/>
            <person name="Young S.K."/>
            <person name="Zeng Q."/>
            <person name="Gargeya S."/>
            <person name="Fitzgerald M."/>
            <person name="Haas B."/>
            <person name="Abouelleil A."/>
            <person name="Allen A.W."/>
            <person name="Alvarado L."/>
            <person name="Arachchi H.M."/>
            <person name="Berlin A.M."/>
            <person name="Chapman S.B."/>
            <person name="Gainer-Dewar J."/>
            <person name="Goldberg J."/>
            <person name="Griggs A."/>
            <person name="Gujja S."/>
            <person name="Hansen M."/>
            <person name="Howarth C."/>
            <person name="Imamovic A."/>
            <person name="Ireland A."/>
            <person name="Larimer J."/>
            <person name="McCowan C."/>
            <person name="Murphy C."/>
            <person name="Pearson M."/>
            <person name="Poon T.W."/>
            <person name="Priest M."/>
            <person name="Roberts A."/>
            <person name="Saif S."/>
            <person name="Shea T."/>
            <person name="Sisk P."/>
            <person name="Sykes S."/>
            <person name="Wortman J."/>
            <person name="Nusbaum C."/>
            <person name="Birren B."/>
        </authorList>
    </citation>
    <scope>NUCLEOTIDE SEQUENCE [LARGE SCALE GENOMIC DNA]</scope>
    <source>
        <strain evidence="8 9">CBS 119918</strain>
    </source>
</reference>
<keyword evidence="5" id="KW-0804">Transcription</keyword>
<dbReference type="InterPro" id="IPR009057">
    <property type="entry name" value="Homeodomain-like_sf"/>
</dbReference>
<dbReference type="GO" id="GO:0032259">
    <property type="term" value="P:methylation"/>
    <property type="evidence" value="ECO:0007669"/>
    <property type="project" value="UniProtKB-KW"/>
</dbReference>
<dbReference type="STRING" id="1182545.A0A072P3E0"/>
<dbReference type="GO" id="GO:0006281">
    <property type="term" value="P:DNA repair"/>
    <property type="evidence" value="ECO:0007669"/>
    <property type="project" value="InterPro"/>
</dbReference>
<evidence type="ECO:0000313" key="9">
    <source>
        <dbReference type="Proteomes" id="UP000027920"/>
    </source>
</evidence>
<evidence type="ECO:0000256" key="4">
    <source>
        <dbReference type="ARBA" id="ARBA00023159"/>
    </source>
</evidence>
<dbReference type="GeneID" id="25284416"/>
<dbReference type="InterPro" id="IPR035451">
    <property type="entry name" value="Ada-like_dom_sf"/>
</dbReference>
<evidence type="ECO:0000256" key="5">
    <source>
        <dbReference type="ARBA" id="ARBA00023163"/>
    </source>
</evidence>
<dbReference type="Gene3D" id="3.40.10.10">
    <property type="entry name" value="DNA Methylphosphotriester Repair Domain"/>
    <property type="match status" value="1"/>
</dbReference>
<organism evidence="8 9">
    <name type="scientific">Exophiala aquamarina CBS 119918</name>
    <dbReference type="NCBI Taxonomy" id="1182545"/>
    <lineage>
        <taxon>Eukaryota</taxon>
        <taxon>Fungi</taxon>
        <taxon>Dikarya</taxon>
        <taxon>Ascomycota</taxon>
        <taxon>Pezizomycotina</taxon>
        <taxon>Eurotiomycetes</taxon>
        <taxon>Chaetothyriomycetidae</taxon>
        <taxon>Chaetothyriales</taxon>
        <taxon>Herpotrichiellaceae</taxon>
        <taxon>Exophiala</taxon>
    </lineage>
</organism>
<dbReference type="SUPFAM" id="SSF46689">
    <property type="entry name" value="Homeodomain-like"/>
    <property type="match status" value="1"/>
</dbReference>
<dbReference type="SUPFAM" id="SSF57884">
    <property type="entry name" value="Ada DNA repair protein, N-terminal domain (N-Ada 10)"/>
    <property type="match status" value="1"/>
</dbReference>
<dbReference type="PROSITE" id="PS01124">
    <property type="entry name" value="HTH_ARAC_FAMILY_2"/>
    <property type="match status" value="1"/>
</dbReference>
<evidence type="ECO:0000256" key="6">
    <source>
        <dbReference type="SAM" id="MobiDB-lite"/>
    </source>
</evidence>
<feature type="domain" description="HTH araC/xylS-type" evidence="7">
    <location>
        <begin position="177"/>
        <end position="229"/>
    </location>
</feature>
<dbReference type="RefSeq" id="XP_013256931.1">
    <property type="nucleotide sequence ID" value="XM_013401477.1"/>
</dbReference>
<comment type="cofactor">
    <cofactor evidence="1">
        <name>Zn(2+)</name>
        <dbReference type="ChEBI" id="CHEBI:29105"/>
    </cofactor>
</comment>
<dbReference type="HOGENOM" id="CLU_000445_81_3_1"/>
<evidence type="ECO:0000259" key="7">
    <source>
        <dbReference type="PROSITE" id="PS01124"/>
    </source>
</evidence>
<dbReference type="GO" id="GO:0008270">
    <property type="term" value="F:zinc ion binding"/>
    <property type="evidence" value="ECO:0007669"/>
    <property type="project" value="InterPro"/>
</dbReference>
<dbReference type="GO" id="GO:0043565">
    <property type="term" value="F:sequence-specific DNA binding"/>
    <property type="evidence" value="ECO:0007669"/>
    <property type="project" value="InterPro"/>
</dbReference>
<gene>
    <name evidence="8" type="ORF">A1O9_09507</name>
</gene>